<evidence type="ECO:0000313" key="2">
    <source>
        <dbReference type="Proteomes" id="UP000299102"/>
    </source>
</evidence>
<dbReference type="EMBL" id="BGZK01002330">
    <property type="protein sequence ID" value="GBP92996.1"/>
    <property type="molecule type" value="Genomic_DNA"/>
</dbReference>
<reference evidence="1 2" key="1">
    <citation type="journal article" date="2019" name="Commun. Biol.">
        <title>The bagworm genome reveals a unique fibroin gene that provides high tensile strength.</title>
        <authorList>
            <person name="Kono N."/>
            <person name="Nakamura H."/>
            <person name="Ohtoshi R."/>
            <person name="Tomita M."/>
            <person name="Numata K."/>
            <person name="Arakawa K."/>
        </authorList>
    </citation>
    <scope>NUCLEOTIDE SEQUENCE [LARGE SCALE GENOMIC DNA]</scope>
</reference>
<comment type="caution">
    <text evidence="1">The sequence shown here is derived from an EMBL/GenBank/DDBJ whole genome shotgun (WGS) entry which is preliminary data.</text>
</comment>
<proteinExistence type="predicted"/>
<dbReference type="Proteomes" id="UP000299102">
    <property type="component" value="Unassembled WGS sequence"/>
</dbReference>
<sequence>MEFGIILERAALSITEILSGAVRTYAEKVQLKATRWRCIVQMKKKSYSPRSFVAESSVLSITARATHAGVIGLISFCWKRTRKNRFEESG</sequence>
<protein>
    <submittedName>
        <fullName evidence="1">Uncharacterized protein</fullName>
    </submittedName>
</protein>
<dbReference type="AlphaFoldDB" id="A0A4C1ZX10"/>
<name>A0A4C1ZX10_EUMVA</name>
<keyword evidence="2" id="KW-1185">Reference proteome</keyword>
<organism evidence="1 2">
    <name type="scientific">Eumeta variegata</name>
    <name type="common">Bagworm moth</name>
    <name type="synonym">Eumeta japonica</name>
    <dbReference type="NCBI Taxonomy" id="151549"/>
    <lineage>
        <taxon>Eukaryota</taxon>
        <taxon>Metazoa</taxon>
        <taxon>Ecdysozoa</taxon>
        <taxon>Arthropoda</taxon>
        <taxon>Hexapoda</taxon>
        <taxon>Insecta</taxon>
        <taxon>Pterygota</taxon>
        <taxon>Neoptera</taxon>
        <taxon>Endopterygota</taxon>
        <taxon>Lepidoptera</taxon>
        <taxon>Glossata</taxon>
        <taxon>Ditrysia</taxon>
        <taxon>Tineoidea</taxon>
        <taxon>Psychidae</taxon>
        <taxon>Oiketicinae</taxon>
        <taxon>Eumeta</taxon>
    </lineage>
</organism>
<accession>A0A4C1ZX10</accession>
<evidence type="ECO:0000313" key="1">
    <source>
        <dbReference type="EMBL" id="GBP92996.1"/>
    </source>
</evidence>
<gene>
    <name evidence="1" type="ORF">EVAR_63640_1</name>
</gene>